<gene>
    <name evidence="2" type="ORF">UT61_C0057G0003</name>
</gene>
<evidence type="ECO:0000313" key="2">
    <source>
        <dbReference type="EMBL" id="KKR28104.1"/>
    </source>
</evidence>
<comment type="caution">
    <text evidence="2">The sequence shown here is derived from an EMBL/GenBank/DDBJ whole genome shotgun (WGS) entry which is preliminary data.</text>
</comment>
<name>A0A0G0PIZ3_9BACT</name>
<sequence>MDTQFSREVFYSRFGPNASKVDNQMFKPILGRVNVEVGSVTFFGPAGDIFIPTSSIKSIFLIFEHIPYYTFFAVYVLNFYILSRIFFFNQKIEIATVFSLMVALMLLVDFFYLTLKHKKRWIYLIYEADGEKQNAYFTCDWRGNFLALPWSRQDKLWMWLLRRREILVLYKVINIVTKK</sequence>
<organism evidence="2 3">
    <name type="scientific">Candidatus Woesebacteria bacterium GW2011_GWA1_39_8</name>
    <dbReference type="NCBI Taxonomy" id="1618552"/>
    <lineage>
        <taxon>Bacteria</taxon>
        <taxon>Candidatus Woeseibacteriota</taxon>
    </lineage>
</organism>
<dbReference type="EMBL" id="LBXL01000057">
    <property type="protein sequence ID" value="KKR28104.1"/>
    <property type="molecule type" value="Genomic_DNA"/>
</dbReference>
<keyword evidence="1" id="KW-0472">Membrane</keyword>
<evidence type="ECO:0000256" key="1">
    <source>
        <dbReference type="SAM" id="Phobius"/>
    </source>
</evidence>
<keyword evidence="1" id="KW-0812">Transmembrane</keyword>
<feature type="transmembrane region" description="Helical" evidence="1">
    <location>
        <begin position="66"/>
        <end position="88"/>
    </location>
</feature>
<reference evidence="2 3" key="1">
    <citation type="journal article" date="2015" name="Nature">
        <title>rRNA introns, odd ribosomes, and small enigmatic genomes across a large radiation of phyla.</title>
        <authorList>
            <person name="Brown C.T."/>
            <person name="Hug L.A."/>
            <person name="Thomas B.C."/>
            <person name="Sharon I."/>
            <person name="Castelle C.J."/>
            <person name="Singh A."/>
            <person name="Wilkins M.J."/>
            <person name="Williams K.H."/>
            <person name="Banfield J.F."/>
        </authorList>
    </citation>
    <scope>NUCLEOTIDE SEQUENCE [LARGE SCALE GENOMIC DNA]</scope>
</reference>
<proteinExistence type="predicted"/>
<protein>
    <submittedName>
        <fullName evidence="2">Uncharacterized protein</fullName>
    </submittedName>
</protein>
<dbReference type="Proteomes" id="UP000034793">
    <property type="component" value="Unassembled WGS sequence"/>
</dbReference>
<dbReference type="AlphaFoldDB" id="A0A0G0PIZ3"/>
<accession>A0A0G0PIZ3</accession>
<keyword evidence="1" id="KW-1133">Transmembrane helix</keyword>
<evidence type="ECO:0000313" key="3">
    <source>
        <dbReference type="Proteomes" id="UP000034793"/>
    </source>
</evidence>
<feature type="transmembrane region" description="Helical" evidence="1">
    <location>
        <begin position="94"/>
        <end position="115"/>
    </location>
</feature>